<evidence type="ECO:0008006" key="4">
    <source>
        <dbReference type="Google" id="ProtNLM"/>
    </source>
</evidence>
<name>A0ABN8GKF7_9BACL</name>
<dbReference type="EMBL" id="CAKMMG010000005">
    <property type="protein sequence ID" value="CAH1211352.1"/>
    <property type="molecule type" value="Genomic_DNA"/>
</dbReference>
<comment type="caution">
    <text evidence="2">The sequence shown here is derived from an EMBL/GenBank/DDBJ whole genome shotgun (WGS) entry which is preliminary data.</text>
</comment>
<dbReference type="PROSITE" id="PS51257">
    <property type="entry name" value="PROKAR_LIPOPROTEIN"/>
    <property type="match status" value="1"/>
</dbReference>
<reference evidence="2" key="1">
    <citation type="submission" date="2022-01" db="EMBL/GenBank/DDBJ databases">
        <authorList>
            <person name="Criscuolo A."/>
        </authorList>
    </citation>
    <scope>NUCLEOTIDE SEQUENCE</scope>
    <source>
        <strain evidence="2">CIP111892</strain>
    </source>
</reference>
<sequence>MRLAKKPVFSLLILLAAAASLVACNRTETGDENFHTLAQEQIRDPQYFPGDLPIPEGAGITFTEGELVGGKKSSMLIYETEESMAKLGTTYIKYIQDKELVSNTEIVERNNLIISGKAPGSYSYSIIGSSSEARPGGAEIIVTWIEN</sequence>
<evidence type="ECO:0000313" key="3">
    <source>
        <dbReference type="Proteomes" id="UP000838324"/>
    </source>
</evidence>
<proteinExistence type="predicted"/>
<feature type="signal peptide" evidence="1">
    <location>
        <begin position="1"/>
        <end position="22"/>
    </location>
</feature>
<evidence type="ECO:0000256" key="1">
    <source>
        <dbReference type="SAM" id="SignalP"/>
    </source>
</evidence>
<dbReference type="Proteomes" id="UP000838324">
    <property type="component" value="Unassembled WGS sequence"/>
</dbReference>
<protein>
    <recommendedName>
        <fullName evidence="4">Lipoprotein</fullName>
    </recommendedName>
</protein>
<keyword evidence="1" id="KW-0732">Signal</keyword>
<feature type="chain" id="PRO_5046965492" description="Lipoprotein" evidence="1">
    <location>
        <begin position="23"/>
        <end position="147"/>
    </location>
</feature>
<organism evidence="2 3">
    <name type="scientific">Paenibacillus auburnensis</name>
    <dbReference type="NCBI Taxonomy" id="2905649"/>
    <lineage>
        <taxon>Bacteria</taxon>
        <taxon>Bacillati</taxon>
        <taxon>Bacillota</taxon>
        <taxon>Bacilli</taxon>
        <taxon>Bacillales</taxon>
        <taxon>Paenibacillaceae</taxon>
        <taxon>Paenibacillus</taxon>
    </lineage>
</organism>
<gene>
    <name evidence="2" type="ORF">PAECIP111892_03542</name>
</gene>
<accession>A0ABN8GKF7</accession>
<keyword evidence="3" id="KW-1185">Reference proteome</keyword>
<dbReference type="RefSeq" id="WP_236335271.1">
    <property type="nucleotide sequence ID" value="NZ_CAKMMG010000005.1"/>
</dbReference>
<evidence type="ECO:0000313" key="2">
    <source>
        <dbReference type="EMBL" id="CAH1211352.1"/>
    </source>
</evidence>